<protein>
    <submittedName>
        <fullName evidence="2">Uncharacterized protein</fullName>
    </submittedName>
</protein>
<feature type="region of interest" description="Disordered" evidence="1">
    <location>
        <begin position="1"/>
        <end position="33"/>
    </location>
</feature>
<dbReference type="RefSeq" id="XP_066007859.1">
    <property type="nucleotide sequence ID" value="XM_066152672.1"/>
</dbReference>
<evidence type="ECO:0000313" key="3">
    <source>
        <dbReference type="Proteomes" id="UP000011096"/>
    </source>
</evidence>
<reference evidence="2 3" key="2">
    <citation type="submission" date="2020-04" db="EMBL/GenBank/DDBJ databases">
        <title>Genome sequencing and assembly of multiple isolates from the Colletotrichum gloeosporioides species complex.</title>
        <authorList>
            <person name="Gan P."/>
            <person name="Shirasu K."/>
        </authorList>
    </citation>
    <scope>NUCLEOTIDE SEQUENCE [LARGE SCALE GENOMIC DNA]</scope>
    <source>
        <strain evidence="2 3">Nara gc5</strain>
    </source>
</reference>
<reference evidence="2 3" key="1">
    <citation type="submission" date="2012-08" db="EMBL/GenBank/DDBJ databases">
        <authorList>
            <person name="Gan P.H.P."/>
            <person name="Ikeda K."/>
            <person name="Irieda H."/>
            <person name="Narusaka M."/>
            <person name="O'Connell R.J."/>
            <person name="Narusaka Y."/>
            <person name="Takano Y."/>
            <person name="Kubo Y."/>
            <person name="Shirasu K."/>
        </authorList>
    </citation>
    <scope>NUCLEOTIDE SEQUENCE [LARGE SCALE GENOMIC DNA]</scope>
    <source>
        <strain evidence="2 3">Nara gc5</strain>
    </source>
</reference>
<dbReference type="EMBL" id="ANPB02000007">
    <property type="protein sequence ID" value="KAF4478780.1"/>
    <property type="molecule type" value="Genomic_DNA"/>
</dbReference>
<proteinExistence type="predicted"/>
<evidence type="ECO:0000313" key="2">
    <source>
        <dbReference type="EMBL" id="KAF4478780.1"/>
    </source>
</evidence>
<feature type="region of interest" description="Disordered" evidence="1">
    <location>
        <begin position="49"/>
        <end position="69"/>
    </location>
</feature>
<organism evidence="2 3">
    <name type="scientific">Colletotrichum fructicola (strain Nara gc5)</name>
    <name type="common">Anthracnose fungus</name>
    <name type="synonym">Colletotrichum gloeosporioides (strain Nara gc5)</name>
    <dbReference type="NCBI Taxonomy" id="1213859"/>
    <lineage>
        <taxon>Eukaryota</taxon>
        <taxon>Fungi</taxon>
        <taxon>Dikarya</taxon>
        <taxon>Ascomycota</taxon>
        <taxon>Pezizomycotina</taxon>
        <taxon>Sordariomycetes</taxon>
        <taxon>Hypocreomycetidae</taxon>
        <taxon>Glomerellales</taxon>
        <taxon>Glomerellaceae</taxon>
        <taxon>Colletotrichum</taxon>
        <taxon>Colletotrichum gloeosporioides species complex</taxon>
    </lineage>
</organism>
<comment type="caution">
    <text evidence="2">The sequence shown here is derived from an EMBL/GenBank/DDBJ whole genome shotgun (WGS) entry which is preliminary data.</text>
</comment>
<keyword evidence="3" id="KW-1185">Reference proteome</keyword>
<sequence length="69" mass="7237">MPRQPENRPVASANEAPGSCRERGETQSNGSAKMLSVWIQGSSGIGPYADPWSQVIADTAPRGGPDAKL</sequence>
<dbReference type="AlphaFoldDB" id="A0A7J6IQD7"/>
<name>A0A7J6IQD7_COLFN</name>
<gene>
    <name evidence="2" type="ORF">CGGC5_v012298</name>
</gene>
<evidence type="ECO:0000256" key="1">
    <source>
        <dbReference type="SAM" id="MobiDB-lite"/>
    </source>
</evidence>
<accession>A0A7J6IQD7</accession>
<dbReference type="GeneID" id="90980201"/>
<dbReference type="Proteomes" id="UP000011096">
    <property type="component" value="Unassembled WGS sequence"/>
</dbReference>
<dbReference type="InParanoid" id="A0A7J6IQD7"/>
<dbReference type="OrthoDB" id="10282561at2759"/>